<accession>A0A9K3HFJ0</accession>
<protein>
    <submittedName>
        <fullName evidence="1">Uncharacterized protein</fullName>
    </submittedName>
</protein>
<dbReference type="AlphaFoldDB" id="A0A9K3HFJ0"/>
<reference evidence="1" key="2">
    <citation type="submission" date="2020-06" db="EMBL/GenBank/DDBJ databases">
        <title>Helianthus annuus Genome sequencing and assembly Release 2.</title>
        <authorList>
            <person name="Gouzy J."/>
            <person name="Langlade N."/>
            <person name="Munos S."/>
        </authorList>
    </citation>
    <scope>NUCLEOTIDE SEQUENCE</scope>
    <source>
        <tissue evidence="1">Leaves</tissue>
    </source>
</reference>
<evidence type="ECO:0000313" key="1">
    <source>
        <dbReference type="EMBL" id="KAF5777362.1"/>
    </source>
</evidence>
<name>A0A9K3HFJ0_HELAN</name>
<sequence>MVESLMAETLRKKELLNKELDDIWYKYPNNVKVKELAREYDRTFRGENKMSDLLSRMDKVNNKENKVMDYEKDKKVNVKIKGGMKVFTRSRKRRLTDESDVLDGVSKNDECDAIKVDGVTKNDVDIKLDKVVGETIKWAETKKGVMKRQTRRRKEVDNTISTFVLLSQSSQRSPESDIGTNVHASVKDTNVNVRMSGKDTNVVDMNEPLNDDEKTIWQYLLTTIDDKRRYGRVL</sequence>
<keyword evidence="2" id="KW-1185">Reference proteome</keyword>
<dbReference type="Proteomes" id="UP000215914">
    <property type="component" value="Unassembled WGS sequence"/>
</dbReference>
<evidence type="ECO:0000313" key="2">
    <source>
        <dbReference type="Proteomes" id="UP000215914"/>
    </source>
</evidence>
<dbReference type="Gramene" id="mRNA:HanXRQr2_Chr12g0534731">
    <property type="protein sequence ID" value="CDS:HanXRQr2_Chr12g0534731.1"/>
    <property type="gene ID" value="HanXRQr2_Chr12g0534731"/>
</dbReference>
<organism evidence="1 2">
    <name type="scientific">Helianthus annuus</name>
    <name type="common">Common sunflower</name>
    <dbReference type="NCBI Taxonomy" id="4232"/>
    <lineage>
        <taxon>Eukaryota</taxon>
        <taxon>Viridiplantae</taxon>
        <taxon>Streptophyta</taxon>
        <taxon>Embryophyta</taxon>
        <taxon>Tracheophyta</taxon>
        <taxon>Spermatophyta</taxon>
        <taxon>Magnoliopsida</taxon>
        <taxon>eudicotyledons</taxon>
        <taxon>Gunneridae</taxon>
        <taxon>Pentapetalae</taxon>
        <taxon>asterids</taxon>
        <taxon>campanulids</taxon>
        <taxon>Asterales</taxon>
        <taxon>Asteraceae</taxon>
        <taxon>Asteroideae</taxon>
        <taxon>Heliantheae alliance</taxon>
        <taxon>Heliantheae</taxon>
        <taxon>Helianthus</taxon>
    </lineage>
</organism>
<comment type="caution">
    <text evidence="1">The sequence shown here is derived from an EMBL/GenBank/DDBJ whole genome shotgun (WGS) entry which is preliminary data.</text>
</comment>
<gene>
    <name evidence="1" type="ORF">HanXRQr2_Chr12g0534731</name>
</gene>
<proteinExistence type="predicted"/>
<reference evidence="1" key="1">
    <citation type="journal article" date="2017" name="Nature">
        <title>The sunflower genome provides insights into oil metabolism, flowering and Asterid evolution.</title>
        <authorList>
            <person name="Badouin H."/>
            <person name="Gouzy J."/>
            <person name="Grassa C.J."/>
            <person name="Murat F."/>
            <person name="Staton S.E."/>
            <person name="Cottret L."/>
            <person name="Lelandais-Briere C."/>
            <person name="Owens G.L."/>
            <person name="Carrere S."/>
            <person name="Mayjonade B."/>
            <person name="Legrand L."/>
            <person name="Gill N."/>
            <person name="Kane N.C."/>
            <person name="Bowers J.E."/>
            <person name="Hubner S."/>
            <person name="Bellec A."/>
            <person name="Berard A."/>
            <person name="Berges H."/>
            <person name="Blanchet N."/>
            <person name="Boniface M.C."/>
            <person name="Brunel D."/>
            <person name="Catrice O."/>
            <person name="Chaidir N."/>
            <person name="Claudel C."/>
            <person name="Donnadieu C."/>
            <person name="Faraut T."/>
            <person name="Fievet G."/>
            <person name="Helmstetter N."/>
            <person name="King M."/>
            <person name="Knapp S.J."/>
            <person name="Lai Z."/>
            <person name="Le Paslier M.C."/>
            <person name="Lippi Y."/>
            <person name="Lorenzon L."/>
            <person name="Mandel J.R."/>
            <person name="Marage G."/>
            <person name="Marchand G."/>
            <person name="Marquand E."/>
            <person name="Bret-Mestries E."/>
            <person name="Morien E."/>
            <person name="Nambeesan S."/>
            <person name="Nguyen T."/>
            <person name="Pegot-Espagnet P."/>
            <person name="Pouilly N."/>
            <person name="Raftis F."/>
            <person name="Sallet E."/>
            <person name="Schiex T."/>
            <person name="Thomas J."/>
            <person name="Vandecasteele C."/>
            <person name="Vares D."/>
            <person name="Vear F."/>
            <person name="Vautrin S."/>
            <person name="Crespi M."/>
            <person name="Mangin B."/>
            <person name="Burke J.M."/>
            <person name="Salse J."/>
            <person name="Munos S."/>
            <person name="Vincourt P."/>
            <person name="Rieseberg L.H."/>
            <person name="Langlade N.B."/>
        </authorList>
    </citation>
    <scope>NUCLEOTIDE SEQUENCE</scope>
    <source>
        <tissue evidence="1">Leaves</tissue>
    </source>
</reference>
<dbReference type="EMBL" id="MNCJ02000327">
    <property type="protein sequence ID" value="KAF5777362.1"/>
    <property type="molecule type" value="Genomic_DNA"/>
</dbReference>